<proteinExistence type="predicted"/>
<keyword evidence="2" id="KW-1185">Reference proteome</keyword>
<sequence>MIQVGATSGLRPVRNTCGQASACDTRNQQVVNTPNNLIRCDNSERWILSKTWRDVDWDRVLLQGSETWARYNYDIKVIWTVCNGGPY</sequence>
<organism evidence="1 2">
    <name type="scientific">Spodoptera exigua</name>
    <name type="common">Beet armyworm</name>
    <name type="synonym">Noctua fulgens</name>
    <dbReference type="NCBI Taxonomy" id="7107"/>
    <lineage>
        <taxon>Eukaryota</taxon>
        <taxon>Metazoa</taxon>
        <taxon>Ecdysozoa</taxon>
        <taxon>Arthropoda</taxon>
        <taxon>Hexapoda</taxon>
        <taxon>Insecta</taxon>
        <taxon>Pterygota</taxon>
        <taxon>Neoptera</taxon>
        <taxon>Endopterygota</taxon>
        <taxon>Lepidoptera</taxon>
        <taxon>Glossata</taxon>
        <taxon>Ditrysia</taxon>
        <taxon>Noctuoidea</taxon>
        <taxon>Noctuidae</taxon>
        <taxon>Amphipyrinae</taxon>
        <taxon>Spodoptera</taxon>
    </lineage>
</organism>
<name>A0A835G3K3_SPOEX</name>
<accession>A0A835G3K3</accession>
<dbReference type="AlphaFoldDB" id="A0A835G3K3"/>
<protein>
    <submittedName>
        <fullName evidence="1">Uncharacterized protein</fullName>
    </submittedName>
</protein>
<evidence type="ECO:0000313" key="1">
    <source>
        <dbReference type="EMBL" id="KAF9406547.1"/>
    </source>
</evidence>
<dbReference type="Proteomes" id="UP000648187">
    <property type="component" value="Unassembled WGS sequence"/>
</dbReference>
<gene>
    <name evidence="1" type="ORF">HW555_013120</name>
</gene>
<evidence type="ECO:0000313" key="2">
    <source>
        <dbReference type="Proteomes" id="UP000648187"/>
    </source>
</evidence>
<dbReference type="EMBL" id="JACKWZ010000577">
    <property type="protein sequence ID" value="KAF9406547.1"/>
    <property type="molecule type" value="Genomic_DNA"/>
</dbReference>
<comment type="caution">
    <text evidence="1">The sequence shown here is derived from an EMBL/GenBank/DDBJ whole genome shotgun (WGS) entry which is preliminary data.</text>
</comment>
<reference evidence="1" key="1">
    <citation type="submission" date="2020-08" db="EMBL/GenBank/DDBJ databases">
        <title>Spodoptera exigua strain:BAW_Kor-Di-RS1 Genome sequencing and assembly.</title>
        <authorList>
            <person name="Kim J."/>
            <person name="Nam H.Y."/>
            <person name="Kwon M."/>
            <person name="Choi J.H."/>
            <person name="Cho S.R."/>
            <person name="Kim G.-H."/>
        </authorList>
    </citation>
    <scope>NUCLEOTIDE SEQUENCE</scope>
    <source>
        <strain evidence="1">BAW_Kor-Di-RS1</strain>
        <tissue evidence="1">Whole-body</tissue>
    </source>
</reference>